<evidence type="ECO:0008006" key="4">
    <source>
        <dbReference type="Google" id="ProtNLM"/>
    </source>
</evidence>
<dbReference type="EMBL" id="JBHSOD010000044">
    <property type="protein sequence ID" value="MFC5888745.1"/>
    <property type="molecule type" value="Genomic_DNA"/>
</dbReference>
<dbReference type="Proteomes" id="UP001596067">
    <property type="component" value="Unassembled WGS sequence"/>
</dbReference>
<name>A0ABW1F4G8_9ACTN</name>
<comment type="caution">
    <text evidence="2">The sequence shown here is derived from an EMBL/GenBank/DDBJ whole genome shotgun (WGS) entry which is preliminary data.</text>
</comment>
<organism evidence="2 3">
    <name type="scientific">Kitasatospora aburaviensis</name>
    <dbReference type="NCBI Taxonomy" id="67265"/>
    <lineage>
        <taxon>Bacteria</taxon>
        <taxon>Bacillati</taxon>
        <taxon>Actinomycetota</taxon>
        <taxon>Actinomycetes</taxon>
        <taxon>Kitasatosporales</taxon>
        <taxon>Streptomycetaceae</taxon>
        <taxon>Kitasatospora</taxon>
    </lineage>
</organism>
<evidence type="ECO:0000313" key="2">
    <source>
        <dbReference type="EMBL" id="MFC5888745.1"/>
    </source>
</evidence>
<reference evidence="3" key="1">
    <citation type="journal article" date="2019" name="Int. J. Syst. Evol. Microbiol.">
        <title>The Global Catalogue of Microorganisms (GCM) 10K type strain sequencing project: providing services to taxonomists for standard genome sequencing and annotation.</title>
        <authorList>
            <consortium name="The Broad Institute Genomics Platform"/>
            <consortium name="The Broad Institute Genome Sequencing Center for Infectious Disease"/>
            <person name="Wu L."/>
            <person name="Ma J."/>
        </authorList>
    </citation>
    <scope>NUCLEOTIDE SEQUENCE [LARGE SCALE GENOMIC DNA]</scope>
    <source>
        <strain evidence="3">CGMCC 4.1469</strain>
    </source>
</reference>
<evidence type="ECO:0000256" key="1">
    <source>
        <dbReference type="SAM" id="MobiDB-lite"/>
    </source>
</evidence>
<proteinExistence type="predicted"/>
<feature type="region of interest" description="Disordered" evidence="1">
    <location>
        <begin position="130"/>
        <end position="157"/>
    </location>
</feature>
<protein>
    <recommendedName>
        <fullName evidence="4">DNA-binding protein</fullName>
    </recommendedName>
</protein>
<gene>
    <name evidence="2" type="ORF">ACFP0N_27635</name>
</gene>
<accession>A0ABW1F4G8</accession>
<dbReference type="RefSeq" id="WP_345330276.1">
    <property type="nucleotide sequence ID" value="NZ_BAAAVH010000111.1"/>
</dbReference>
<keyword evidence="3" id="KW-1185">Reference proteome</keyword>
<sequence length="210" mass="22921">MIPSGLTPADDRRAATEYGLALSTFRRVRRTLRLPPPLSRPGAQRTLWAAEHLAEARAGLPLSTGNGDAELDLLDYTEAWEAMPTDERPTWYTWTTYLSEGKGPTPDLPADDSDRGVGVDLWYRRTATAWPSGLPGAGGGPGRPVGAADRQPRRRDAPLYAVADERLARTRQLLKELPGLTGNQLGPELGVTDDHARRLIRQAKKPAAPQ</sequence>
<evidence type="ECO:0000313" key="3">
    <source>
        <dbReference type="Proteomes" id="UP001596067"/>
    </source>
</evidence>